<dbReference type="InterPro" id="IPR016166">
    <property type="entry name" value="FAD-bd_PCMH"/>
</dbReference>
<dbReference type="Gene3D" id="3.30.465.10">
    <property type="match status" value="1"/>
</dbReference>
<dbReference type="InterPro" id="IPR036318">
    <property type="entry name" value="FAD-bd_PCMH-like_sf"/>
</dbReference>
<dbReference type="PANTHER" id="PTHR42973:SF22">
    <property type="entry name" value="FAD-BINDING PCMH-TYPE DOMAIN-CONTAINING PROTEIN-RELATED"/>
    <property type="match status" value="1"/>
</dbReference>
<sequence length="512" mass="56339">MGFEQVIKALRNGLPSSNLYFEGEREYETLNGSYLSAMESDLRPAAIFRPESRKQVAKFVKIMKPFALGEHGEEATVRFAIRSGGQQPLPGVANIQGGITLDLGLLSSVELQKNGKQTIVSVGAGARWGAVYDKLDGTGLGVTGVRSASGGVGGLSLTGGVSFFSSREGFVCDNVLNYEVVLASGEIVNANEHENSDLWISLRGGGNNFGVVTRFDFRTFKQPGKFWGGSVFYFLSSWPYHVGALLSELRKKDAADPNTHVQLSIGYSSQFSQFACQSQLSYTGADANENMPEVLKPWADRHPQIEQLNSVRLMTLKEAVSEQPAETKGKVRYVIMQWQSFTKDQDTNSSVRCAYMNVTVKADAPTLFEATEIFTNSLESVKACSGLMSSLTFQPYSVNTLQQTARHGGNSLGLNPSDGPLINIMVSTYWNKKSDDAAILKYMSNATSYMRREAQRRNKLVSFVSMNHAWAHQDVIECYGEENKRALQETSIKYDPEGLFQRGVPGGFKLFN</sequence>
<proteinExistence type="inferred from homology"/>
<comment type="caution">
    <text evidence="6">The sequence shown here is derived from an EMBL/GenBank/DDBJ whole genome shotgun (WGS) entry which is preliminary data.</text>
</comment>
<dbReference type="GO" id="GO:0071949">
    <property type="term" value="F:FAD binding"/>
    <property type="evidence" value="ECO:0007669"/>
    <property type="project" value="InterPro"/>
</dbReference>
<evidence type="ECO:0000256" key="4">
    <source>
        <dbReference type="ARBA" id="ARBA00023002"/>
    </source>
</evidence>
<dbReference type="Proteomes" id="UP001174997">
    <property type="component" value="Unassembled WGS sequence"/>
</dbReference>
<keyword evidence="7" id="KW-1185">Reference proteome</keyword>
<dbReference type="InterPro" id="IPR050416">
    <property type="entry name" value="FAD-linked_Oxidoreductase"/>
</dbReference>
<dbReference type="PANTHER" id="PTHR42973">
    <property type="entry name" value="BINDING OXIDOREDUCTASE, PUTATIVE (AFU_ORTHOLOGUE AFUA_1G17690)-RELATED"/>
    <property type="match status" value="1"/>
</dbReference>
<evidence type="ECO:0000256" key="3">
    <source>
        <dbReference type="ARBA" id="ARBA00022827"/>
    </source>
</evidence>
<evidence type="ECO:0000313" key="6">
    <source>
        <dbReference type="EMBL" id="KAK0670161.1"/>
    </source>
</evidence>
<dbReference type="EMBL" id="JAULSY010000035">
    <property type="protein sequence ID" value="KAK0670161.1"/>
    <property type="molecule type" value="Genomic_DNA"/>
</dbReference>
<evidence type="ECO:0000256" key="2">
    <source>
        <dbReference type="ARBA" id="ARBA00022630"/>
    </source>
</evidence>
<dbReference type="GO" id="GO:0016491">
    <property type="term" value="F:oxidoreductase activity"/>
    <property type="evidence" value="ECO:0007669"/>
    <property type="project" value="UniProtKB-KW"/>
</dbReference>
<dbReference type="SUPFAM" id="SSF56176">
    <property type="entry name" value="FAD-binding/transporter-associated domain-like"/>
    <property type="match status" value="1"/>
</dbReference>
<comment type="similarity">
    <text evidence="1">Belongs to the oxygen-dependent FAD-linked oxidoreductase family.</text>
</comment>
<dbReference type="InterPro" id="IPR016169">
    <property type="entry name" value="FAD-bd_PCMH_sub2"/>
</dbReference>
<evidence type="ECO:0000259" key="5">
    <source>
        <dbReference type="PROSITE" id="PS51387"/>
    </source>
</evidence>
<keyword evidence="2" id="KW-0285">Flavoprotein</keyword>
<accession>A0AA40DDY6</accession>
<feature type="domain" description="FAD-binding PCMH-type" evidence="5">
    <location>
        <begin position="40"/>
        <end position="222"/>
    </location>
</feature>
<dbReference type="InterPro" id="IPR006094">
    <property type="entry name" value="Oxid_FAD_bind_N"/>
</dbReference>
<protein>
    <recommendedName>
        <fullName evidence="5">FAD-binding PCMH-type domain-containing protein</fullName>
    </recommendedName>
</protein>
<dbReference type="PROSITE" id="PS51387">
    <property type="entry name" value="FAD_PCMH"/>
    <property type="match status" value="1"/>
</dbReference>
<evidence type="ECO:0000313" key="7">
    <source>
        <dbReference type="Proteomes" id="UP001174997"/>
    </source>
</evidence>
<organism evidence="6 7">
    <name type="scientific">Cercophora samala</name>
    <dbReference type="NCBI Taxonomy" id="330535"/>
    <lineage>
        <taxon>Eukaryota</taxon>
        <taxon>Fungi</taxon>
        <taxon>Dikarya</taxon>
        <taxon>Ascomycota</taxon>
        <taxon>Pezizomycotina</taxon>
        <taxon>Sordariomycetes</taxon>
        <taxon>Sordariomycetidae</taxon>
        <taxon>Sordariales</taxon>
        <taxon>Lasiosphaeriaceae</taxon>
        <taxon>Cercophora</taxon>
    </lineage>
</organism>
<dbReference type="Pfam" id="PF01565">
    <property type="entry name" value="FAD_binding_4"/>
    <property type="match status" value="1"/>
</dbReference>
<keyword evidence="4" id="KW-0560">Oxidoreductase</keyword>
<keyword evidence="3" id="KW-0274">FAD</keyword>
<gene>
    <name evidence="6" type="ORF">QBC41DRAFT_222424</name>
</gene>
<dbReference type="AlphaFoldDB" id="A0AA40DDY6"/>
<reference evidence="6" key="1">
    <citation type="submission" date="2023-06" db="EMBL/GenBank/DDBJ databases">
        <title>Genome-scale phylogeny and comparative genomics of the fungal order Sordariales.</title>
        <authorList>
            <consortium name="Lawrence Berkeley National Laboratory"/>
            <person name="Hensen N."/>
            <person name="Bonometti L."/>
            <person name="Westerberg I."/>
            <person name="Brannstrom I.O."/>
            <person name="Guillou S."/>
            <person name="Cros-Aarteil S."/>
            <person name="Calhoun S."/>
            <person name="Haridas S."/>
            <person name="Kuo A."/>
            <person name="Mondo S."/>
            <person name="Pangilinan J."/>
            <person name="Riley R."/>
            <person name="Labutti K."/>
            <person name="Andreopoulos B."/>
            <person name="Lipzen A."/>
            <person name="Chen C."/>
            <person name="Yanf M."/>
            <person name="Daum C."/>
            <person name="Ng V."/>
            <person name="Clum A."/>
            <person name="Steindorff A."/>
            <person name="Ohm R."/>
            <person name="Martin F."/>
            <person name="Silar P."/>
            <person name="Natvig D."/>
            <person name="Lalanne C."/>
            <person name="Gautier V."/>
            <person name="Ament-Velasquez S.L."/>
            <person name="Kruys A."/>
            <person name="Hutchinson M.I."/>
            <person name="Powell A.J."/>
            <person name="Barry K."/>
            <person name="Miller A.N."/>
            <person name="Grigoriev I.V."/>
            <person name="Debuchy R."/>
            <person name="Gladieux P."/>
            <person name="Thoren M.H."/>
            <person name="Johannesson H."/>
        </authorList>
    </citation>
    <scope>NUCLEOTIDE SEQUENCE</scope>
    <source>
        <strain evidence="6">CBS 307.81</strain>
    </source>
</reference>
<name>A0AA40DDY6_9PEZI</name>
<evidence type="ECO:0000256" key="1">
    <source>
        <dbReference type="ARBA" id="ARBA00005466"/>
    </source>
</evidence>